<organism evidence="1 2">
    <name type="scientific">Apostasia shenzhenica</name>
    <dbReference type="NCBI Taxonomy" id="1088818"/>
    <lineage>
        <taxon>Eukaryota</taxon>
        <taxon>Viridiplantae</taxon>
        <taxon>Streptophyta</taxon>
        <taxon>Embryophyta</taxon>
        <taxon>Tracheophyta</taxon>
        <taxon>Spermatophyta</taxon>
        <taxon>Magnoliopsida</taxon>
        <taxon>Liliopsida</taxon>
        <taxon>Asparagales</taxon>
        <taxon>Orchidaceae</taxon>
        <taxon>Apostasioideae</taxon>
        <taxon>Apostasia</taxon>
    </lineage>
</organism>
<dbReference type="EMBL" id="KZ452013">
    <property type="protein sequence ID" value="PKA51546.1"/>
    <property type="molecule type" value="Genomic_DNA"/>
</dbReference>
<keyword evidence="2" id="KW-1185">Reference proteome</keyword>
<sequence length="84" mass="9744">MSVEVVGFDKLIETYEDCPDFGVIYAAVKERQSKEFTDFLIQDGYLFMVADFVSHEHPLETSLFGSYMQVNWPVTLTEIRLLRS</sequence>
<evidence type="ECO:0000313" key="1">
    <source>
        <dbReference type="EMBL" id="PKA51546.1"/>
    </source>
</evidence>
<evidence type="ECO:0000313" key="2">
    <source>
        <dbReference type="Proteomes" id="UP000236161"/>
    </source>
</evidence>
<dbReference type="Proteomes" id="UP000236161">
    <property type="component" value="Unassembled WGS sequence"/>
</dbReference>
<protein>
    <submittedName>
        <fullName evidence="1">Uncharacterized protein</fullName>
    </submittedName>
</protein>
<name>A0A2I0A7M1_9ASPA</name>
<dbReference type="AlphaFoldDB" id="A0A2I0A7M1"/>
<proteinExistence type="predicted"/>
<gene>
    <name evidence="1" type="ORF">AXF42_Ash002913</name>
</gene>
<reference evidence="1 2" key="1">
    <citation type="journal article" date="2017" name="Nature">
        <title>The Apostasia genome and the evolution of orchids.</title>
        <authorList>
            <person name="Zhang G.Q."/>
            <person name="Liu K.W."/>
            <person name="Li Z."/>
            <person name="Lohaus R."/>
            <person name="Hsiao Y.Y."/>
            <person name="Niu S.C."/>
            <person name="Wang J.Y."/>
            <person name="Lin Y.C."/>
            <person name="Xu Q."/>
            <person name="Chen L.J."/>
            <person name="Yoshida K."/>
            <person name="Fujiwara S."/>
            <person name="Wang Z.W."/>
            <person name="Zhang Y.Q."/>
            <person name="Mitsuda N."/>
            <person name="Wang M."/>
            <person name="Liu G.H."/>
            <person name="Pecoraro L."/>
            <person name="Huang H.X."/>
            <person name="Xiao X.J."/>
            <person name="Lin M."/>
            <person name="Wu X.Y."/>
            <person name="Wu W.L."/>
            <person name="Chen Y.Y."/>
            <person name="Chang S.B."/>
            <person name="Sakamoto S."/>
            <person name="Ohme-Takagi M."/>
            <person name="Yagi M."/>
            <person name="Zeng S.J."/>
            <person name="Shen C.Y."/>
            <person name="Yeh C.M."/>
            <person name="Luo Y.B."/>
            <person name="Tsai W.C."/>
            <person name="Van de Peer Y."/>
            <person name="Liu Z.J."/>
        </authorList>
    </citation>
    <scope>NUCLEOTIDE SEQUENCE [LARGE SCALE GENOMIC DNA]</scope>
    <source>
        <strain evidence="2">cv. Shenzhen</strain>
        <tissue evidence="1">Stem</tissue>
    </source>
</reference>
<accession>A0A2I0A7M1</accession>